<sequence>MKELYAENLKKNIGMEIIYVSADTTEEMYEQGIADQGPWCAIPFEDDISVELRYRYDVTSMPQLVVVKKDGTIISAKGKRELESLGNNVLVTWTDYIQK</sequence>
<evidence type="ECO:0000256" key="3">
    <source>
        <dbReference type="ARBA" id="ARBA00023002"/>
    </source>
</evidence>
<keyword evidence="2" id="KW-0677">Repeat</keyword>
<reference evidence="8" key="1">
    <citation type="submission" date="2025-05" db="UniProtKB">
        <authorList>
            <consortium name="EnsemblMetazoa"/>
        </authorList>
    </citation>
    <scope>IDENTIFICATION</scope>
</reference>
<accession>A0ABM5JZL3</accession>
<dbReference type="GeneID" id="126882456"/>
<dbReference type="InterPro" id="IPR036249">
    <property type="entry name" value="Thioredoxin-like_sf"/>
</dbReference>
<dbReference type="Gene3D" id="3.40.30.10">
    <property type="entry name" value="Glutaredoxin"/>
    <property type="match status" value="1"/>
</dbReference>
<evidence type="ECO:0000259" key="7">
    <source>
        <dbReference type="Pfam" id="PF13905"/>
    </source>
</evidence>
<dbReference type="Pfam" id="PF13905">
    <property type="entry name" value="Thioredoxin_8"/>
    <property type="match status" value="1"/>
</dbReference>
<evidence type="ECO:0000313" key="8">
    <source>
        <dbReference type="EnsemblMetazoa" id="XP_050503375.1"/>
    </source>
</evidence>
<evidence type="ECO:0000313" key="9">
    <source>
        <dbReference type="Proteomes" id="UP001652700"/>
    </source>
</evidence>
<comment type="catalytic activity">
    <reaction evidence="6">
        <text>[protein]-dithiol + NADP(+) = [protein]-disulfide + NADPH + H(+)</text>
        <dbReference type="Rhea" id="RHEA:18753"/>
        <dbReference type="Rhea" id="RHEA-COMP:10593"/>
        <dbReference type="Rhea" id="RHEA-COMP:10594"/>
        <dbReference type="ChEBI" id="CHEBI:15378"/>
        <dbReference type="ChEBI" id="CHEBI:29950"/>
        <dbReference type="ChEBI" id="CHEBI:50058"/>
        <dbReference type="ChEBI" id="CHEBI:57783"/>
        <dbReference type="ChEBI" id="CHEBI:58349"/>
        <dbReference type="EC" id="1.8.1.8"/>
    </reaction>
</comment>
<name>A0ABM5JZL3_DIAVI</name>
<dbReference type="SUPFAM" id="SSF52833">
    <property type="entry name" value="Thioredoxin-like"/>
    <property type="match status" value="1"/>
</dbReference>
<dbReference type="PANTHER" id="PTHR13871">
    <property type="entry name" value="THIOREDOXIN"/>
    <property type="match status" value="1"/>
</dbReference>
<evidence type="ECO:0000256" key="5">
    <source>
        <dbReference type="ARBA" id="ARBA00047388"/>
    </source>
</evidence>
<protein>
    <recommendedName>
        <fullName evidence="1">protein-disulfide reductase</fullName>
        <ecNumber evidence="1">1.8.1.8</ecNumber>
    </recommendedName>
</protein>
<proteinExistence type="predicted"/>
<organism evidence="8 9">
    <name type="scientific">Diabrotica virgifera virgifera</name>
    <name type="common">western corn rootworm</name>
    <dbReference type="NCBI Taxonomy" id="50390"/>
    <lineage>
        <taxon>Eukaryota</taxon>
        <taxon>Metazoa</taxon>
        <taxon>Ecdysozoa</taxon>
        <taxon>Arthropoda</taxon>
        <taxon>Hexapoda</taxon>
        <taxon>Insecta</taxon>
        <taxon>Pterygota</taxon>
        <taxon>Neoptera</taxon>
        <taxon>Endopterygota</taxon>
        <taxon>Coleoptera</taxon>
        <taxon>Polyphaga</taxon>
        <taxon>Cucujiformia</taxon>
        <taxon>Chrysomeloidea</taxon>
        <taxon>Chrysomelidae</taxon>
        <taxon>Galerucinae</taxon>
        <taxon>Diabroticina</taxon>
        <taxon>Diabroticites</taxon>
        <taxon>Diabrotica</taxon>
    </lineage>
</organism>
<dbReference type="PANTHER" id="PTHR13871:SF96">
    <property type="entry name" value="THIOREDOXIN DOMAIN-CONTAINING PROTEIN"/>
    <property type="match status" value="1"/>
</dbReference>
<comment type="catalytic activity">
    <reaction evidence="5">
        <text>[protein]-dithiol + NAD(+) = [protein]-disulfide + NADH + H(+)</text>
        <dbReference type="Rhea" id="RHEA:18749"/>
        <dbReference type="Rhea" id="RHEA-COMP:10593"/>
        <dbReference type="Rhea" id="RHEA-COMP:10594"/>
        <dbReference type="ChEBI" id="CHEBI:15378"/>
        <dbReference type="ChEBI" id="CHEBI:29950"/>
        <dbReference type="ChEBI" id="CHEBI:50058"/>
        <dbReference type="ChEBI" id="CHEBI:57540"/>
        <dbReference type="ChEBI" id="CHEBI:57945"/>
        <dbReference type="EC" id="1.8.1.8"/>
    </reaction>
</comment>
<dbReference type="Proteomes" id="UP001652700">
    <property type="component" value="Unplaced"/>
</dbReference>
<dbReference type="RefSeq" id="XP_050503375.1">
    <property type="nucleotide sequence ID" value="XM_050647418.1"/>
</dbReference>
<evidence type="ECO:0000256" key="2">
    <source>
        <dbReference type="ARBA" id="ARBA00022737"/>
    </source>
</evidence>
<feature type="domain" description="Thioredoxin-like fold" evidence="7">
    <location>
        <begin position="2"/>
        <end position="73"/>
    </location>
</feature>
<dbReference type="EnsemblMetazoa" id="XM_050647418.1">
    <property type="protein sequence ID" value="XP_050503375.1"/>
    <property type="gene ID" value="LOC126882456"/>
</dbReference>
<keyword evidence="4" id="KW-0520">NAD</keyword>
<evidence type="ECO:0000256" key="1">
    <source>
        <dbReference type="ARBA" id="ARBA00012612"/>
    </source>
</evidence>
<evidence type="ECO:0000256" key="6">
    <source>
        <dbReference type="ARBA" id="ARBA00047804"/>
    </source>
</evidence>
<keyword evidence="9" id="KW-1185">Reference proteome</keyword>
<dbReference type="InterPro" id="IPR012336">
    <property type="entry name" value="Thioredoxin-like_fold"/>
</dbReference>
<dbReference type="EC" id="1.8.1.8" evidence="1"/>
<dbReference type="InterPro" id="IPR052259">
    <property type="entry name" value="Nucleoredoxin-like"/>
</dbReference>
<keyword evidence="3" id="KW-0560">Oxidoreductase</keyword>
<evidence type="ECO:0000256" key="4">
    <source>
        <dbReference type="ARBA" id="ARBA00023027"/>
    </source>
</evidence>